<feature type="compositionally biased region" description="Gly residues" evidence="1">
    <location>
        <begin position="991"/>
        <end position="1001"/>
    </location>
</feature>
<sequence length="1175" mass="123550">MVDENQALIADALELAEQARRQSNAAGDKELIGEFATRIASLEKERPKNSLLIKETDGHHHMEPVRVLENGTDRGFGFELDFLGATATRGSWPDNRKFTITTGGLGFCYDYLVLPCWTGTEGFTQTAPNSTCTFKVYSTLQGAIDHAETVIAAADKSIFYCGSTTEDVTYTIPASAERLIIHAAGGGVVTAGTQATLTGTFTLAGSPTNGGVELRQMSITGAVDLAAVAKYIHVYSCFFANTFTISTGWDQCMFRDSTFVGDFSVSNVGSGGQLQLLDCILEGDFTNTASTIGDVVFLGGRIEGSMNVGKCLGLDIDTLFNGTGVPGYHFKWSASSTDARVRIRGIFKALSASSAAKDYVLLSAANAVGANVSIDIKCELPTDTTNEVHYVNLDAAGAVSAYRSIQVRVHCGENGSSEILEDLTGNYVAVRAEDVIDCTFLLTPNRSQVKITDDNSTSANNVVISGTIATGSTGVVGLLPDPVDDLPFSADTELTIASGVITVTQTHHTIDTQADAGTDDLDTINGLVANQLYFLYPAHDARTVVFKHGTGNIECIGNQDIPLDDAHDFVWAFSPDGSNIYVGLSETGKASHARIDSHLDAYNGSFLEPFTFVVTEAGGVITGTIDKNPTGDLTERFSDGYSTLSSGGTATLIAGSDIAPKLNYVYVLQSNKGVLVVSDSGWPATEHNKIAEVILQSAATTQTDGGALVNRFWNDSAIEPNNMGHHLETWERLRHEHSAWASGGAITWTITPHAGVVDEVDLAVTAAKVYQLHLQDFEAKDTGASDNVHVVNDSGSAYNEINDFAELLTDNAGGSMSGRYFNLVVWGSISSGAEIEHLFVNLPGGSYNRQADAIADVSGYTVFDIPAAFRGKAFLITRITLRHQAASGGTWTSIKETDLRGQVPNIVAGGGTAAITTEFADSQFRVFDDGDPTKEIALQASSISPSTTRTITVPDEDVTLIDDGTSDPVAVGDAASDGSEGSLARKDHGHATGGTAGGELGGTYPDPTVDATHSGSAHHAEVTLAADAQELLNLSTQELGFVAKAMNLVFAGPASGANADPTFRSLVDADIPGAIARTSALHNEGHVLATTGPHTSTLPWADLNKTGSSLADLVTRAHANLSDAPSDAHHVAFVQADADLLYEALGAIAIHAAIAAAHHAKYTDASAILAVQGEA</sequence>
<comment type="caution">
    <text evidence="2">The sequence shown here is derived from an EMBL/GenBank/DDBJ whole genome shotgun (WGS) entry which is preliminary data.</text>
</comment>
<protein>
    <submittedName>
        <fullName evidence="2">Uncharacterized protein</fullName>
    </submittedName>
</protein>
<name>A0A0F9Q5T4_9ZZZZ</name>
<gene>
    <name evidence="2" type="ORF">LCGC14_0815290</name>
</gene>
<feature type="non-terminal residue" evidence="2">
    <location>
        <position position="1175"/>
    </location>
</feature>
<proteinExistence type="predicted"/>
<evidence type="ECO:0000313" key="2">
    <source>
        <dbReference type="EMBL" id="KKN32287.1"/>
    </source>
</evidence>
<dbReference type="EMBL" id="LAZR01002262">
    <property type="protein sequence ID" value="KKN32287.1"/>
    <property type="molecule type" value="Genomic_DNA"/>
</dbReference>
<dbReference type="AlphaFoldDB" id="A0A0F9Q5T4"/>
<feature type="region of interest" description="Disordered" evidence="1">
    <location>
        <begin position="963"/>
        <end position="1016"/>
    </location>
</feature>
<reference evidence="2" key="1">
    <citation type="journal article" date="2015" name="Nature">
        <title>Complex archaea that bridge the gap between prokaryotes and eukaryotes.</title>
        <authorList>
            <person name="Spang A."/>
            <person name="Saw J.H."/>
            <person name="Jorgensen S.L."/>
            <person name="Zaremba-Niedzwiedzka K."/>
            <person name="Martijn J."/>
            <person name="Lind A.E."/>
            <person name="van Eijk R."/>
            <person name="Schleper C."/>
            <person name="Guy L."/>
            <person name="Ettema T.J."/>
        </authorList>
    </citation>
    <scope>NUCLEOTIDE SEQUENCE</scope>
</reference>
<evidence type="ECO:0000256" key="1">
    <source>
        <dbReference type="SAM" id="MobiDB-lite"/>
    </source>
</evidence>
<accession>A0A0F9Q5T4</accession>
<organism evidence="2">
    <name type="scientific">marine sediment metagenome</name>
    <dbReference type="NCBI Taxonomy" id="412755"/>
    <lineage>
        <taxon>unclassified sequences</taxon>
        <taxon>metagenomes</taxon>
        <taxon>ecological metagenomes</taxon>
    </lineage>
</organism>